<protein>
    <submittedName>
        <fullName evidence="2">N-acetylmuramoyl-L-alanine amidase LytC</fullName>
        <ecNumber evidence="2">3.5.1.28</ecNumber>
    </submittedName>
</protein>
<dbReference type="PATRIC" id="fig|476652.3.peg.3973"/>
<feature type="domain" description="Fibronectin type-III" evidence="1">
    <location>
        <begin position="34"/>
        <end position="121"/>
    </location>
</feature>
<dbReference type="RefSeq" id="WP_083996292.1">
    <property type="nucleotide sequence ID" value="NZ_LDZY01000015.1"/>
</dbReference>
<dbReference type="InterPro" id="IPR007253">
    <property type="entry name" value="Cell_wall-bd_2"/>
</dbReference>
<gene>
    <name evidence="2" type="primary">lytC_24</name>
    <name evidence="2" type="ORF">DEAC_c37580</name>
</gene>
<name>A0A0J1FLC7_9FIRM</name>
<dbReference type="CDD" id="cd00063">
    <property type="entry name" value="FN3"/>
    <property type="match status" value="8"/>
</dbReference>
<accession>A0A0J1FLC7</accession>
<proteinExistence type="predicted"/>
<dbReference type="SMART" id="SM00060">
    <property type="entry name" value="FN3"/>
    <property type="match status" value="8"/>
</dbReference>
<dbReference type="Pfam" id="PF00041">
    <property type="entry name" value="fn3"/>
    <property type="match status" value="5"/>
</dbReference>
<dbReference type="InterPro" id="IPR003961">
    <property type="entry name" value="FN3_dom"/>
</dbReference>
<feature type="domain" description="Fibronectin type-III" evidence="1">
    <location>
        <begin position="992"/>
        <end position="1078"/>
    </location>
</feature>
<sequence>MKRLYHKVLAIVICLMIVGVIFPRNTLASTIPLAPTNLTATTVNSNQIYLSWNPVVDATAYYVYRATSPDGYYTIIASPTSTNYTDSGISPSVSYYYKVTAANSAGTSSDSAIVYATSNNSNGAPAAPTNLTATAANGNQIYLNWSPVANASYYYVYKSTTVTGNYSLIAGPTTTNYTDYNVSLNTPYYYKVDAINSAGTSADSSIVYAIPTNSNTALSAPVNLVAQAQSGNQVYLTWNPVVNATYYSVYRSTSYGGPFAIVGSPSSSTLMDTNVSPNTTYYYKVDAVGSTGTSSDSAIVYAITNTSNIALSAPSNLTATPTNSSQVYLTWSPVNYATYYSVYRSTTVSGPFTIVGAPTTSNYTDSSVQLYTTYYYKIEAVNSAGSSPDSQIVSTTANFSNSTLSAPTQVSASVVSTSQLCVTWNPVSYATSYYVYRATSLAGPFSIVGMPSTTTFTDLGLSSNTTYYYKVVAVGNAGTSSDSAIVSASTTYTNGAIAAPTNLIATVVNTSQVYLTWSSVSNATSYNVYRATSASGTFTVIGTSTTANYTDTGLSTGITYYYKVVAVGSAGSSADSAIVPATTTSTNGALPTPTNPTATALSTNQIYLTWDPVGNATSYNVYRAASPTDTYTNIATTSTTNYTDTNLPANTTYYYEIQAAGTSGLSSFSSVVSAATTGTSGSSTSSSNTSQISSQRLAGQDSYGTSAEVAKAGWLTSYYAVIVSGETFSDALCSAPLAQKYNAPLLLTTKDSLNEDTKAQLTRLKVKSVFIVGGVGVISSAVEQTIEGMGMQVTRIAGNDSYETSVKIAQALGQTTQAVIASGETFPDALSIAPIAAMKGMPILLTTKDTLPDSVKTYLKGIQSTYVVGGTGVISDAVYSQLPSPTRLSGEDRYDTNISVLKAFAGQLDFSTCYISTGENYADALAGSVLASITNSPVILVSNPVEQSTLDYMGSIAGSINKEVVFGGTVVVPDSVLTSLNGSGNASNTISAPTIATASVVSSSQINLSWDAVSGATSYYVYGSTSSTGTFSHIATVTTNSYSNTGLWANTTYYYKIQAVNSSGTSQYSPVASATTSS</sequence>
<dbReference type="InterPro" id="IPR051922">
    <property type="entry name" value="Bact_Sporulation_Assoc"/>
</dbReference>
<dbReference type="EMBL" id="LDZY01000015">
    <property type="protein sequence ID" value="KLU64324.1"/>
    <property type="molecule type" value="Genomic_DNA"/>
</dbReference>
<dbReference type="PANTHER" id="PTHR30032:SF8">
    <property type="entry name" value="GERMINATION-SPECIFIC N-ACETYLMURAMOYL-L-ALANINE AMIDASE"/>
    <property type="match status" value="1"/>
</dbReference>
<dbReference type="InterPro" id="IPR036116">
    <property type="entry name" value="FN3_sf"/>
</dbReference>
<evidence type="ECO:0000313" key="3">
    <source>
        <dbReference type="Proteomes" id="UP000036356"/>
    </source>
</evidence>
<dbReference type="EC" id="3.5.1.28" evidence="2"/>
<dbReference type="STRING" id="476652.DEAC_c37580"/>
<reference evidence="2 3" key="1">
    <citation type="submission" date="2015-06" db="EMBL/GenBank/DDBJ databases">
        <title>Draft genome of the moderately acidophilic sulfate reducer Candidatus Desulfosporosinus acididurans strain M1.</title>
        <authorList>
            <person name="Poehlein A."/>
            <person name="Petzsch P."/>
            <person name="Johnson B.D."/>
            <person name="Schloemann M."/>
            <person name="Daniel R."/>
            <person name="Muehling M."/>
        </authorList>
    </citation>
    <scope>NUCLEOTIDE SEQUENCE [LARGE SCALE GENOMIC DNA]</scope>
    <source>
        <strain evidence="2 3">M1</strain>
    </source>
</reference>
<dbReference type="AlphaFoldDB" id="A0A0J1FLC7"/>
<feature type="domain" description="Fibronectin type-III" evidence="1">
    <location>
        <begin position="592"/>
        <end position="679"/>
    </location>
</feature>
<evidence type="ECO:0000259" key="1">
    <source>
        <dbReference type="PROSITE" id="PS50853"/>
    </source>
</evidence>
<organism evidence="2 3">
    <name type="scientific">Desulfosporosinus acididurans</name>
    <dbReference type="NCBI Taxonomy" id="476652"/>
    <lineage>
        <taxon>Bacteria</taxon>
        <taxon>Bacillati</taxon>
        <taxon>Bacillota</taxon>
        <taxon>Clostridia</taxon>
        <taxon>Eubacteriales</taxon>
        <taxon>Desulfitobacteriaceae</taxon>
        <taxon>Desulfosporosinus</taxon>
    </lineage>
</organism>
<feature type="domain" description="Fibronectin type-III" evidence="1">
    <location>
        <begin position="127"/>
        <end position="215"/>
    </location>
</feature>
<dbReference type="PANTHER" id="PTHR30032">
    <property type="entry name" value="N-ACETYLMURAMOYL-L-ALANINE AMIDASE-RELATED"/>
    <property type="match status" value="1"/>
</dbReference>
<dbReference type="Pfam" id="PF04122">
    <property type="entry name" value="CW_binding_2"/>
    <property type="match status" value="3"/>
</dbReference>
<dbReference type="Proteomes" id="UP000036356">
    <property type="component" value="Unassembled WGS sequence"/>
</dbReference>
<feature type="domain" description="Fibronectin type-III" evidence="1">
    <location>
        <begin position="313"/>
        <end position="400"/>
    </location>
</feature>
<feature type="domain" description="Fibronectin type-III" evidence="1">
    <location>
        <begin position="406"/>
        <end position="493"/>
    </location>
</feature>
<dbReference type="GO" id="GO:0008745">
    <property type="term" value="F:N-acetylmuramoyl-L-alanine amidase activity"/>
    <property type="evidence" value="ECO:0007669"/>
    <property type="project" value="UniProtKB-EC"/>
</dbReference>
<dbReference type="Gene3D" id="3.40.50.12090">
    <property type="match status" value="2"/>
</dbReference>
<feature type="domain" description="Fibronectin type-III" evidence="1">
    <location>
        <begin position="499"/>
        <end position="586"/>
    </location>
</feature>
<dbReference type="InterPro" id="IPR013783">
    <property type="entry name" value="Ig-like_fold"/>
</dbReference>
<keyword evidence="3" id="KW-1185">Reference proteome</keyword>
<keyword evidence="2" id="KW-0378">Hydrolase</keyword>
<comment type="caution">
    <text evidence="2">The sequence shown here is derived from an EMBL/GenBank/DDBJ whole genome shotgun (WGS) entry which is preliminary data.</text>
</comment>
<dbReference type="PROSITE" id="PS50853">
    <property type="entry name" value="FN3"/>
    <property type="match status" value="8"/>
</dbReference>
<evidence type="ECO:0000313" key="2">
    <source>
        <dbReference type="EMBL" id="KLU64324.1"/>
    </source>
</evidence>
<dbReference type="SUPFAM" id="SSF49265">
    <property type="entry name" value="Fibronectin type III"/>
    <property type="match status" value="5"/>
</dbReference>
<feature type="domain" description="Fibronectin type-III" evidence="1">
    <location>
        <begin position="220"/>
        <end position="309"/>
    </location>
</feature>
<dbReference type="Gene3D" id="2.60.40.10">
    <property type="entry name" value="Immunoglobulins"/>
    <property type="match status" value="8"/>
</dbReference>